<protein>
    <submittedName>
        <fullName evidence="2">Uncharacterized protein</fullName>
    </submittedName>
</protein>
<feature type="compositionally biased region" description="Basic residues" evidence="1">
    <location>
        <begin position="265"/>
        <end position="274"/>
    </location>
</feature>
<evidence type="ECO:0000313" key="2">
    <source>
        <dbReference type="EMBL" id="QUT44268.1"/>
    </source>
</evidence>
<gene>
    <name evidence="2" type="ORF">INE88_01058</name>
</gene>
<dbReference type="AlphaFoldDB" id="A0A975KE17"/>
<sequence>METTDSFTSEDLIDAGRRTIDRKALQKTIRDMFSYRNPLRQFMEGYRFNVIRWRAANLKEPSIWKRAGLFFNTRGLPGILRDNFRQNRADLLARWERNVINDINCSLIRLGGILLSSKPRDLSRQLKDISRKIYRMTTYDRCPSLLQESLLLSTYEYIFASPHERQFGNLCPDEICGMLRQNGVPQESLCYQDYGSILAGRETVLYEFTSDGKATLYLKPMDHVRLEMTSKGYDMVPAGLPPARTVHSPTESVENAPRLSEKIGKIRKPRSGKKPAKEAGKVKKGHGTGQPIKNRQQTTIKM</sequence>
<evidence type="ECO:0000313" key="3">
    <source>
        <dbReference type="Proteomes" id="UP000679226"/>
    </source>
</evidence>
<feature type="region of interest" description="Disordered" evidence="1">
    <location>
        <begin position="241"/>
        <end position="302"/>
    </location>
</feature>
<proteinExistence type="predicted"/>
<name>A0A975KE17_9BACE</name>
<dbReference type="RefSeq" id="WP_211454824.1">
    <property type="nucleotide sequence ID" value="NZ_CP072227.1"/>
</dbReference>
<organism evidence="2 3">
    <name type="scientific">Bacteroides eggerthii</name>
    <dbReference type="NCBI Taxonomy" id="28111"/>
    <lineage>
        <taxon>Bacteria</taxon>
        <taxon>Pseudomonadati</taxon>
        <taxon>Bacteroidota</taxon>
        <taxon>Bacteroidia</taxon>
        <taxon>Bacteroidales</taxon>
        <taxon>Bacteroidaceae</taxon>
        <taxon>Bacteroides</taxon>
    </lineage>
</organism>
<reference evidence="2" key="1">
    <citation type="journal article" date="2021" name="PLoS Genet.">
        <title>Mobile Type VI secretion system loci of the gut Bacteroidales display extensive intra-ecosystem transfer, multi-species spread and geographical clustering.</title>
        <authorList>
            <person name="Garcia-Bayona L."/>
            <person name="Coyne M.J."/>
            <person name="Comstock L.E."/>
        </authorList>
    </citation>
    <scope>NUCLEOTIDE SEQUENCE</scope>
    <source>
        <strain evidence="2">CL11T00C20</strain>
    </source>
</reference>
<feature type="compositionally biased region" description="Polar residues" evidence="1">
    <location>
        <begin position="291"/>
        <end position="302"/>
    </location>
</feature>
<dbReference type="KEGG" id="beg:INE88_01058"/>
<evidence type="ECO:0000256" key="1">
    <source>
        <dbReference type="SAM" id="MobiDB-lite"/>
    </source>
</evidence>
<dbReference type="Proteomes" id="UP000679226">
    <property type="component" value="Chromosome"/>
</dbReference>
<accession>A0A975KE17</accession>
<dbReference type="EMBL" id="CP072227">
    <property type="protein sequence ID" value="QUT44268.1"/>
    <property type="molecule type" value="Genomic_DNA"/>
</dbReference>